<protein>
    <recommendedName>
        <fullName evidence="1 2">BACON domain-containing protein</fullName>
    </recommendedName>
</protein>
<dbReference type="EMBL" id="JRGF01000003">
    <property type="protein sequence ID" value="KHE42655.1"/>
    <property type="molecule type" value="Genomic_DNA"/>
</dbReference>
<feature type="domain" description="BACON" evidence="1">
    <location>
        <begin position="58"/>
        <end position="115"/>
    </location>
</feature>
<dbReference type="Proteomes" id="UP000030889">
    <property type="component" value="Unassembled WGS sequence"/>
</dbReference>
<evidence type="ECO:0000313" key="4">
    <source>
        <dbReference type="Proteomes" id="UP000030889"/>
    </source>
</evidence>
<name>A0ABR4YK70_9BACT</name>
<feature type="domain" description="BACON" evidence="2">
    <location>
        <begin position="125"/>
        <end position="195"/>
    </location>
</feature>
<dbReference type="RefSeq" id="WP_035472236.1">
    <property type="nucleotide sequence ID" value="NZ_JRGF01000003.1"/>
</dbReference>
<dbReference type="Pfam" id="PF13004">
    <property type="entry name" value="BACON"/>
    <property type="match status" value="1"/>
</dbReference>
<comment type="caution">
    <text evidence="3">The sequence shown here is derived from an EMBL/GenBank/DDBJ whole genome shotgun (WGS) entry which is preliminary data.</text>
</comment>
<reference evidence="3 4" key="1">
    <citation type="submission" date="2014-09" db="EMBL/GenBank/DDBJ databases">
        <title>Alistipes sp. 627, sp. nov., a novel member of the family Rikenellaceae isolated from human faeces.</title>
        <authorList>
            <person name="Shkoporov A.N."/>
            <person name="Chaplin A.V."/>
            <person name="Motuzova O.V."/>
            <person name="Kafarskaia L.I."/>
            <person name="Khokhlova E.V."/>
            <person name="Efimov B.A."/>
        </authorList>
    </citation>
    <scope>NUCLEOTIDE SEQUENCE [LARGE SCALE GENOMIC DNA]</scope>
    <source>
        <strain evidence="3 4">627</strain>
    </source>
</reference>
<dbReference type="CDD" id="cd14948">
    <property type="entry name" value="BACON"/>
    <property type="match status" value="2"/>
</dbReference>
<evidence type="ECO:0000259" key="1">
    <source>
        <dbReference type="Pfam" id="PF13004"/>
    </source>
</evidence>
<keyword evidence="4" id="KW-1185">Reference proteome</keyword>
<organism evidence="3 4">
    <name type="scientific">Alistipes inops</name>
    <dbReference type="NCBI Taxonomy" id="1501391"/>
    <lineage>
        <taxon>Bacteria</taxon>
        <taxon>Pseudomonadati</taxon>
        <taxon>Bacteroidota</taxon>
        <taxon>Bacteroidia</taxon>
        <taxon>Bacteroidales</taxon>
        <taxon>Rikenellaceae</taxon>
        <taxon>Alistipes</taxon>
    </lineage>
</organism>
<dbReference type="Gene3D" id="2.60.40.10">
    <property type="entry name" value="Immunoglobulins"/>
    <property type="match status" value="2"/>
</dbReference>
<sequence length="489" mass="52747">MKKIGSILAAALVAVACSPENEGVQEASLEVSPSQLTFGAEDTAPQEITVTAVGVEWEYVLPSTADWITVEDGTTGKLLVTVAANPAAEARTASVTVRPTDNDDVKAKNVTVKQEGNPAPVVYSLTVEPASLTFGAEGAAPQEVTVTTEGEGLTWSTSTEADWLTVTEKAGGFTVSAADNPDTSERTADITVTPSERSASPKAVRVVQEGKVLPPSLTLSYDGGTLPEEGFTLSYNDNNPIYIDIEAVNVEWNISVEYEGDSAGWLNAVKTDERAVIQVLDGNENTSSEARRCTVRITADAEGIGPFEIPVTQEGKPEFDSTLAEDVDFGTLTHSKILLYTAREGQDYSLWDLVFWNEGLEFDLNYGRFNGTGDRIQVYLASEAIAKNEEGVYYLPEGTYEVVDNFYSDSALYVPFNISGGYRTPYAQSHTWFIRQVDDTVTGDACITTGTMTVKRTGETYNISFDFGSDALYSVKGSFEGTFDIVGVY</sequence>
<gene>
    <name evidence="3" type="ORF">LG35_03435</name>
</gene>
<proteinExistence type="predicted"/>
<dbReference type="InterPro" id="IPR024361">
    <property type="entry name" value="BACON"/>
</dbReference>
<evidence type="ECO:0000313" key="3">
    <source>
        <dbReference type="EMBL" id="KHE42655.1"/>
    </source>
</evidence>
<evidence type="ECO:0000259" key="2">
    <source>
        <dbReference type="Pfam" id="PF19190"/>
    </source>
</evidence>
<accession>A0ABR4YK70</accession>
<dbReference type="PROSITE" id="PS51257">
    <property type="entry name" value="PROKAR_LIPOPROTEIN"/>
    <property type="match status" value="1"/>
</dbReference>
<dbReference type="Pfam" id="PF19190">
    <property type="entry name" value="BACON_2"/>
    <property type="match status" value="1"/>
</dbReference>
<dbReference type="InterPro" id="IPR013783">
    <property type="entry name" value="Ig-like_fold"/>
</dbReference>